<reference evidence="3" key="1">
    <citation type="submission" date="2016-11" db="EMBL/GenBank/DDBJ databases">
        <authorList>
            <person name="Varghese N."/>
            <person name="Submissions S."/>
        </authorList>
    </citation>
    <scope>NUCLEOTIDE SEQUENCE [LARGE SCALE GENOMIC DNA]</scope>
    <source>
        <strain evidence="3">DSM 26349</strain>
    </source>
</reference>
<accession>A0A1M6ATW4</accession>
<feature type="chain" id="PRO_5009915883" description="Right handed beta helix region" evidence="1">
    <location>
        <begin position="26"/>
        <end position="420"/>
    </location>
</feature>
<keyword evidence="3" id="KW-1185">Reference proteome</keyword>
<feature type="signal peptide" evidence="1">
    <location>
        <begin position="1"/>
        <end position="25"/>
    </location>
</feature>
<name>A0A1M6ATW4_9FLAO</name>
<dbReference type="OrthoDB" id="1466733at2"/>
<evidence type="ECO:0000313" key="3">
    <source>
        <dbReference type="Proteomes" id="UP000184172"/>
    </source>
</evidence>
<dbReference type="AlphaFoldDB" id="A0A1M6ATW4"/>
<evidence type="ECO:0000313" key="2">
    <source>
        <dbReference type="EMBL" id="SHI39910.1"/>
    </source>
</evidence>
<sequence>MKTFQTYFKNLFLLLLIGAVYSSCSSEDESVPDEPVIEPLVLDCSIITEAMVLEDRGAGIDYIWPCAVKVRAPLTIEPGVTIAFEQGGGLIIDDYDTRTGALIAVGTADKPITFTGTTSSPGAWNRIYMDSGDLNNKMHHCIIEFAGGTDGSKPALSAINGSKVEVKNTIIRNNKGDGAYITGSANIEGWESNSIIDNQGYPMQIAARKIKFLDGAQSNYANNGTNQIYVNTGSIYNRGFIEDEVGGPIHTWLNPGIPYFIEENIYVVRDRGNEKPGHLKIMEGCQIIFGEEYGIQTESDNTILEIIGTPDQPVKFSGQYGAGSWKGINITASNSMLNKIENTIIADAGQSHWDWFNHSGGLSLGSQTTETITLKATNLHITNSAGCGIVERKIHPDSRITYTNVTFSDNVGTDICDDDD</sequence>
<evidence type="ECO:0000256" key="1">
    <source>
        <dbReference type="SAM" id="SignalP"/>
    </source>
</evidence>
<organism evidence="2 3">
    <name type="scientific">Aequorivita viscosa</name>
    <dbReference type="NCBI Taxonomy" id="797419"/>
    <lineage>
        <taxon>Bacteria</taxon>
        <taxon>Pseudomonadati</taxon>
        <taxon>Bacteroidota</taxon>
        <taxon>Flavobacteriia</taxon>
        <taxon>Flavobacteriales</taxon>
        <taxon>Flavobacteriaceae</taxon>
        <taxon>Aequorivita</taxon>
    </lineage>
</organism>
<evidence type="ECO:0008006" key="4">
    <source>
        <dbReference type="Google" id="ProtNLM"/>
    </source>
</evidence>
<gene>
    <name evidence="2" type="ORF">SAMN04487908_10224</name>
</gene>
<dbReference type="RefSeq" id="WP_073214132.1">
    <property type="nucleotide sequence ID" value="NZ_FNNS01000004.1"/>
</dbReference>
<dbReference type="EMBL" id="FQYV01000002">
    <property type="protein sequence ID" value="SHI39910.1"/>
    <property type="molecule type" value="Genomic_DNA"/>
</dbReference>
<proteinExistence type="predicted"/>
<keyword evidence="1" id="KW-0732">Signal</keyword>
<dbReference type="Proteomes" id="UP000184172">
    <property type="component" value="Unassembled WGS sequence"/>
</dbReference>
<dbReference type="STRING" id="797419.SAMN05216556_10424"/>
<protein>
    <recommendedName>
        <fullName evidence="4">Right handed beta helix region</fullName>
    </recommendedName>
</protein>